<dbReference type="EMBL" id="JACCFP010000001">
    <property type="protein sequence ID" value="NYJ02491.1"/>
    <property type="molecule type" value="Genomic_DNA"/>
</dbReference>
<feature type="transmembrane region" description="Helical" evidence="1">
    <location>
        <begin position="40"/>
        <end position="60"/>
    </location>
</feature>
<dbReference type="Proteomes" id="UP000530424">
    <property type="component" value="Unassembled WGS sequence"/>
</dbReference>
<keyword evidence="1" id="KW-1133">Transmembrane helix</keyword>
<evidence type="ECO:0000256" key="1">
    <source>
        <dbReference type="SAM" id="Phobius"/>
    </source>
</evidence>
<accession>A0A853C5Q6</accession>
<protein>
    <submittedName>
        <fullName evidence="2">Uncharacterized protein</fullName>
    </submittedName>
</protein>
<name>A0A853C5Q6_9ACTN</name>
<organism evidence="2 3">
    <name type="scientific">Nocardioides thalensis</name>
    <dbReference type="NCBI Taxonomy" id="1914755"/>
    <lineage>
        <taxon>Bacteria</taxon>
        <taxon>Bacillati</taxon>
        <taxon>Actinomycetota</taxon>
        <taxon>Actinomycetes</taxon>
        <taxon>Propionibacteriales</taxon>
        <taxon>Nocardioidaceae</taxon>
        <taxon>Nocardioides</taxon>
    </lineage>
</organism>
<feature type="transmembrane region" description="Helical" evidence="1">
    <location>
        <begin position="162"/>
        <end position="183"/>
    </location>
</feature>
<reference evidence="2 3" key="1">
    <citation type="submission" date="2020-07" db="EMBL/GenBank/DDBJ databases">
        <title>Sequencing the genomes of 1000 actinobacteria strains.</title>
        <authorList>
            <person name="Klenk H.-P."/>
        </authorList>
    </citation>
    <scope>NUCLEOTIDE SEQUENCE [LARGE SCALE GENOMIC DNA]</scope>
    <source>
        <strain evidence="2 3">DSM 103833</strain>
    </source>
</reference>
<keyword evidence="1" id="KW-0812">Transmembrane</keyword>
<feature type="transmembrane region" description="Helical" evidence="1">
    <location>
        <begin position="131"/>
        <end position="150"/>
    </location>
</feature>
<keyword evidence="1" id="KW-0472">Membrane</keyword>
<feature type="transmembrane region" description="Helical" evidence="1">
    <location>
        <begin position="7"/>
        <end position="28"/>
    </location>
</feature>
<keyword evidence="3" id="KW-1185">Reference proteome</keyword>
<sequence>MRDLRRIVIAVVIGSFSVAALMGIAALLGGGEFGEAEGRVLLTTLVIGIESVAVLCYLAVAGRPLAFVGGLGAVVSLVATGTALLLVWGREPEFDSDIWKLLGVSITLAATLAQASLLIGLVRRPHLQPPLWLTMAAAGVVALMILGPILQESDPGGDYWRVFGVVAILDVLGTLVLVALAAFGRRADAPVIAAGHPSQLVALSPVLQRRIAEVAAARGVTTSQVVEEALDHLEGSGSR</sequence>
<evidence type="ECO:0000313" key="2">
    <source>
        <dbReference type="EMBL" id="NYJ02491.1"/>
    </source>
</evidence>
<feature type="transmembrane region" description="Helical" evidence="1">
    <location>
        <begin position="101"/>
        <end position="122"/>
    </location>
</feature>
<dbReference type="AlphaFoldDB" id="A0A853C5Q6"/>
<comment type="caution">
    <text evidence="2">The sequence shown here is derived from an EMBL/GenBank/DDBJ whole genome shotgun (WGS) entry which is preliminary data.</text>
</comment>
<dbReference type="RefSeq" id="WP_179668854.1">
    <property type="nucleotide sequence ID" value="NZ_JACCFP010000001.1"/>
</dbReference>
<feature type="transmembrane region" description="Helical" evidence="1">
    <location>
        <begin position="67"/>
        <end position="89"/>
    </location>
</feature>
<proteinExistence type="predicted"/>
<evidence type="ECO:0000313" key="3">
    <source>
        <dbReference type="Proteomes" id="UP000530424"/>
    </source>
</evidence>
<gene>
    <name evidence="2" type="ORF">HNR19_003189</name>
</gene>